<evidence type="ECO:0000256" key="2">
    <source>
        <dbReference type="SAM" id="Phobius"/>
    </source>
</evidence>
<keyword evidence="2" id="KW-0472">Membrane</keyword>
<dbReference type="EMBL" id="KI669460">
    <property type="protein sequence ID" value="OCF59832.1"/>
    <property type="molecule type" value="Genomic_DNA"/>
</dbReference>
<dbReference type="Proteomes" id="UP000092583">
    <property type="component" value="Unassembled WGS sequence"/>
</dbReference>
<organism evidence="3 4">
    <name type="scientific">Kwoniella mangroviensis CBS 10435</name>
    <dbReference type="NCBI Taxonomy" id="1331196"/>
    <lineage>
        <taxon>Eukaryota</taxon>
        <taxon>Fungi</taxon>
        <taxon>Dikarya</taxon>
        <taxon>Basidiomycota</taxon>
        <taxon>Agaricomycotina</taxon>
        <taxon>Tremellomycetes</taxon>
        <taxon>Tremellales</taxon>
        <taxon>Cryptococcaceae</taxon>
        <taxon>Kwoniella</taxon>
    </lineage>
</organism>
<feature type="region of interest" description="Disordered" evidence="1">
    <location>
        <begin position="155"/>
        <end position="186"/>
    </location>
</feature>
<keyword evidence="2" id="KW-0812">Transmembrane</keyword>
<keyword evidence="2" id="KW-1133">Transmembrane helix</keyword>
<evidence type="ECO:0000256" key="1">
    <source>
        <dbReference type="SAM" id="MobiDB-lite"/>
    </source>
</evidence>
<evidence type="ECO:0000313" key="4">
    <source>
        <dbReference type="Proteomes" id="UP000092583"/>
    </source>
</evidence>
<proteinExistence type="predicted"/>
<dbReference type="STRING" id="1331196.A0A1B9IWE3"/>
<dbReference type="Pfam" id="PF14610">
    <property type="entry name" value="Psg1"/>
    <property type="match status" value="1"/>
</dbReference>
<dbReference type="AlphaFoldDB" id="A0A1B9IWE3"/>
<reference evidence="3 4" key="1">
    <citation type="submission" date="2013-07" db="EMBL/GenBank/DDBJ databases">
        <title>The Genome Sequence of Kwoniella mangroviensis CBS10435.</title>
        <authorList>
            <consortium name="The Broad Institute Genome Sequencing Platform"/>
            <person name="Cuomo C."/>
            <person name="Litvintseva A."/>
            <person name="Chen Y."/>
            <person name="Heitman J."/>
            <person name="Sun S."/>
            <person name="Springer D."/>
            <person name="Dromer F."/>
            <person name="Young S.K."/>
            <person name="Zeng Q."/>
            <person name="Gargeya S."/>
            <person name="Fitzgerald M."/>
            <person name="Abouelleil A."/>
            <person name="Alvarado L."/>
            <person name="Berlin A.M."/>
            <person name="Chapman S.B."/>
            <person name="Dewar J."/>
            <person name="Goldberg J."/>
            <person name="Griggs A."/>
            <person name="Gujja S."/>
            <person name="Hansen M."/>
            <person name="Howarth C."/>
            <person name="Imamovic A."/>
            <person name="Larimer J."/>
            <person name="McCowan C."/>
            <person name="Murphy C."/>
            <person name="Pearson M."/>
            <person name="Priest M."/>
            <person name="Roberts A."/>
            <person name="Saif S."/>
            <person name="Shea T."/>
            <person name="Sykes S."/>
            <person name="Wortman J."/>
            <person name="Nusbaum C."/>
            <person name="Birren B."/>
        </authorList>
    </citation>
    <scope>NUCLEOTIDE SEQUENCE [LARGE SCALE GENOMIC DNA]</scope>
    <source>
        <strain evidence="3 4">CBS 10435</strain>
    </source>
</reference>
<sequence length="294" mass="32091">MATIVDDSNSNLFWSGSSWKTEHSDDPLTGKYFNSGEYCIVAWEGADIYVYGARRKNHVSRSLLYHIVICDTDSSFGPKGLYGVVIDGGDIQYFSGFSQDGQFQATLFATNGLQDGSHTLKISNENERNQDQYPDYVWLDIDSVAVSGTLINADTSASSSSTASSSVTSSSSSGNSSESTDISSGQYSETVSSATIISTASETLISSSQSRLPPTEGPVASPSADPSATAENSEQSNDRKTITLAISIPVIVISSIVIFVFVGLYFYRRRKRRYERQYDHGYNGYMEEPQSSWR</sequence>
<dbReference type="InterPro" id="IPR028000">
    <property type="entry name" value="Pma1"/>
</dbReference>
<feature type="transmembrane region" description="Helical" evidence="2">
    <location>
        <begin position="242"/>
        <end position="267"/>
    </location>
</feature>
<feature type="compositionally biased region" description="Polar residues" evidence="1">
    <location>
        <begin position="224"/>
        <end position="235"/>
    </location>
</feature>
<keyword evidence="4" id="KW-1185">Reference proteome</keyword>
<evidence type="ECO:0000313" key="3">
    <source>
        <dbReference type="EMBL" id="OCF59832.1"/>
    </source>
</evidence>
<reference evidence="4" key="2">
    <citation type="submission" date="2013-12" db="EMBL/GenBank/DDBJ databases">
        <title>Evolution of pathogenesis and genome organization in the Tremellales.</title>
        <authorList>
            <person name="Cuomo C."/>
            <person name="Litvintseva A."/>
            <person name="Heitman J."/>
            <person name="Chen Y."/>
            <person name="Sun S."/>
            <person name="Springer D."/>
            <person name="Dromer F."/>
            <person name="Young S."/>
            <person name="Zeng Q."/>
            <person name="Chapman S."/>
            <person name="Gujja S."/>
            <person name="Saif S."/>
            <person name="Birren B."/>
        </authorList>
    </citation>
    <scope>NUCLEOTIDE SEQUENCE [LARGE SCALE GENOMIC DNA]</scope>
    <source>
        <strain evidence="4">CBS 10435</strain>
    </source>
</reference>
<dbReference type="OrthoDB" id="2564748at2759"/>
<protein>
    <submittedName>
        <fullName evidence="3">Uncharacterized protein</fullName>
    </submittedName>
</protein>
<gene>
    <name evidence="3" type="ORF">L486_02505</name>
</gene>
<name>A0A1B9IWE3_9TREE</name>
<feature type="region of interest" description="Disordered" evidence="1">
    <location>
        <begin position="205"/>
        <end position="238"/>
    </location>
</feature>
<dbReference type="Gene3D" id="2.60.120.260">
    <property type="entry name" value="Galactose-binding domain-like"/>
    <property type="match status" value="1"/>
</dbReference>
<accession>A0A1B9IWE3</accession>